<organism evidence="1 2">
    <name type="scientific">Gaopeijia maritima</name>
    <dbReference type="NCBI Taxonomy" id="3119007"/>
    <lineage>
        <taxon>Bacteria</taxon>
        <taxon>Pseudomonadati</taxon>
        <taxon>Gemmatimonadota</taxon>
        <taxon>Longimicrobiia</taxon>
        <taxon>Gaopeijiales</taxon>
        <taxon>Gaopeijiaceae</taxon>
        <taxon>Gaopeijia</taxon>
    </lineage>
</organism>
<sequence length="46" mass="5080">MNIIAVLLPVAVALALVFLFFFLAAARDGQFDDLDDPPTRILMDDD</sequence>
<comment type="caution">
    <text evidence="1">The sequence shown here is derived from an EMBL/GenBank/DDBJ whole genome shotgun (WGS) entry which is preliminary data.</text>
</comment>
<gene>
    <name evidence="1" type="primary">ccoS</name>
    <name evidence="1" type="ORF">WI372_17605</name>
</gene>
<evidence type="ECO:0000313" key="2">
    <source>
        <dbReference type="Proteomes" id="UP001484239"/>
    </source>
</evidence>
<proteinExistence type="predicted"/>
<evidence type="ECO:0000313" key="1">
    <source>
        <dbReference type="EMBL" id="MEK9502817.1"/>
    </source>
</evidence>
<accession>A0ABU9EDK4</accession>
<reference evidence="1 2" key="1">
    <citation type="submission" date="2024-02" db="EMBL/GenBank/DDBJ databases">
        <title>A novel Gemmatimonadota bacterium.</title>
        <authorList>
            <person name="Du Z.-J."/>
            <person name="Ye Y.-Q."/>
        </authorList>
    </citation>
    <scope>NUCLEOTIDE SEQUENCE [LARGE SCALE GENOMIC DNA]</scope>
    <source>
        <strain evidence="1 2">DH-20</strain>
    </source>
</reference>
<dbReference type="Proteomes" id="UP001484239">
    <property type="component" value="Unassembled WGS sequence"/>
</dbReference>
<dbReference type="RefSeq" id="WP_405281052.1">
    <property type="nucleotide sequence ID" value="NZ_CP144380.1"/>
</dbReference>
<keyword evidence="2" id="KW-1185">Reference proteome</keyword>
<dbReference type="Pfam" id="PF03597">
    <property type="entry name" value="FixS"/>
    <property type="match status" value="1"/>
</dbReference>
<dbReference type="PANTHER" id="PTHR41532:SF1">
    <property type="entry name" value="FIXS PROTEIN"/>
    <property type="match status" value="1"/>
</dbReference>
<dbReference type="EMBL" id="JBBHLI010000015">
    <property type="protein sequence ID" value="MEK9502817.1"/>
    <property type="molecule type" value="Genomic_DNA"/>
</dbReference>
<dbReference type="InterPro" id="IPR004714">
    <property type="entry name" value="Cyt_oxidase_maturation_cbb3"/>
</dbReference>
<dbReference type="NCBIfam" id="TIGR00847">
    <property type="entry name" value="ccoS"/>
    <property type="match status" value="1"/>
</dbReference>
<dbReference type="PANTHER" id="PTHR41532">
    <property type="entry name" value="FIXS PROTEIN"/>
    <property type="match status" value="1"/>
</dbReference>
<name>A0ABU9EDK4_9BACT</name>
<protein>
    <submittedName>
        <fullName evidence="1">Cbb3-type cytochrome oxidase assembly protein CcoS</fullName>
    </submittedName>
</protein>